<dbReference type="AlphaFoldDB" id="A0ABD2MK73"/>
<accession>A0ABD2MK73</accession>
<feature type="compositionally biased region" description="Basic and acidic residues" evidence="1">
    <location>
        <begin position="75"/>
        <end position="87"/>
    </location>
</feature>
<dbReference type="Proteomes" id="UP001516400">
    <property type="component" value="Unassembled WGS sequence"/>
</dbReference>
<feature type="signal peptide" evidence="2">
    <location>
        <begin position="1"/>
        <end position="24"/>
    </location>
</feature>
<feature type="compositionally biased region" description="Basic and acidic residues" evidence="1">
    <location>
        <begin position="319"/>
        <end position="331"/>
    </location>
</feature>
<dbReference type="EMBL" id="JABFTP020000001">
    <property type="protein sequence ID" value="KAL3266760.1"/>
    <property type="molecule type" value="Genomic_DNA"/>
</dbReference>
<proteinExistence type="predicted"/>
<feature type="compositionally biased region" description="Polar residues" evidence="1">
    <location>
        <begin position="296"/>
        <end position="318"/>
    </location>
</feature>
<evidence type="ECO:0000313" key="4">
    <source>
        <dbReference type="Proteomes" id="UP001516400"/>
    </source>
</evidence>
<protein>
    <submittedName>
        <fullName evidence="3">Uncharacterized protein</fullName>
    </submittedName>
</protein>
<name>A0ABD2MK73_9CUCU</name>
<evidence type="ECO:0000313" key="3">
    <source>
        <dbReference type="EMBL" id="KAL3266760.1"/>
    </source>
</evidence>
<feature type="region of interest" description="Disordered" evidence="1">
    <location>
        <begin position="386"/>
        <end position="406"/>
    </location>
</feature>
<organism evidence="3 4">
    <name type="scientific">Cryptolaemus montrouzieri</name>
    <dbReference type="NCBI Taxonomy" id="559131"/>
    <lineage>
        <taxon>Eukaryota</taxon>
        <taxon>Metazoa</taxon>
        <taxon>Ecdysozoa</taxon>
        <taxon>Arthropoda</taxon>
        <taxon>Hexapoda</taxon>
        <taxon>Insecta</taxon>
        <taxon>Pterygota</taxon>
        <taxon>Neoptera</taxon>
        <taxon>Endopterygota</taxon>
        <taxon>Coleoptera</taxon>
        <taxon>Polyphaga</taxon>
        <taxon>Cucujiformia</taxon>
        <taxon>Coccinelloidea</taxon>
        <taxon>Coccinellidae</taxon>
        <taxon>Scymninae</taxon>
        <taxon>Scymnini</taxon>
        <taxon>Cryptolaemus</taxon>
    </lineage>
</organism>
<reference evidence="3 4" key="1">
    <citation type="journal article" date="2021" name="BMC Biol.">
        <title>Horizontally acquired antibacterial genes associated with adaptive radiation of ladybird beetles.</title>
        <authorList>
            <person name="Li H.S."/>
            <person name="Tang X.F."/>
            <person name="Huang Y.H."/>
            <person name="Xu Z.Y."/>
            <person name="Chen M.L."/>
            <person name="Du X.Y."/>
            <person name="Qiu B.Y."/>
            <person name="Chen P.T."/>
            <person name="Zhang W."/>
            <person name="Slipinski A."/>
            <person name="Escalona H.E."/>
            <person name="Waterhouse R.M."/>
            <person name="Zwick A."/>
            <person name="Pang H."/>
        </authorList>
    </citation>
    <scope>NUCLEOTIDE SEQUENCE [LARGE SCALE GENOMIC DNA]</scope>
    <source>
        <strain evidence="3">SYSU2018</strain>
    </source>
</reference>
<feature type="region of interest" description="Disordered" evidence="1">
    <location>
        <begin position="67"/>
        <end position="87"/>
    </location>
</feature>
<gene>
    <name evidence="3" type="ORF">HHI36_010919</name>
</gene>
<feature type="region of interest" description="Disordered" evidence="1">
    <location>
        <begin position="296"/>
        <end position="331"/>
    </location>
</feature>
<evidence type="ECO:0000256" key="2">
    <source>
        <dbReference type="SAM" id="SignalP"/>
    </source>
</evidence>
<comment type="caution">
    <text evidence="3">The sequence shown here is derived from an EMBL/GenBank/DDBJ whole genome shotgun (WGS) entry which is preliminary data.</text>
</comment>
<feature type="chain" id="PRO_5044819305" evidence="2">
    <location>
        <begin position="25"/>
        <end position="667"/>
    </location>
</feature>
<evidence type="ECO:0000256" key="1">
    <source>
        <dbReference type="SAM" id="MobiDB-lite"/>
    </source>
</evidence>
<sequence>MNIIKISSLRTLFAVIIHVKLVISGEEVRHSEIVTVTEQPSTIITSIEDERKGRNLFDDGNSITSTTQASTTYSGDHHTLSEENYESTKEYEDKRILENNVTMVNTMSTENLEVTTISHESTENVEQKYLENVESSTEKSFKENYTEKQFSHSHSEENYKLSNEKYEKNRFDGLLEDSGITVGTMSRDNYKVTTISHESTENIEQKYLVNIKSSTEAPMEKQSSHSHSEENYELSEKNYGDTTTSPTIFNTFPQDGIHTHNRNENISSTLYETVTENYTTMYVTVNQNEATSFKNNQPKSVSVLPTSEGTTQASTTYSGDHHTLSQENYESNKEYKDKRFYEILENNVATANKMSTENHEVTTISHESTENVEQKYLENMESSTEKSFTENYTEKQFSHSHSEENYKLSNEKYEKNRFDGVLEDSGITVGTMSTENYEVTTISHESTENIEQKYLANVGSSTEESVIEKQYSHSHLEENYELSEEKYEDMTTSPTIFNTFPQDKIHILTIAYNRNENISSTPYETVTENYTTMYVTVNQNEATSFKNKQTKSVSVLPTCEVLQFEMNIVDITISEVTTQFVILTDSGMENCNLTLYINCTSTEDDTNSDETMASQVEKFKIVEGTSVCILKNLSELTDYTCFCELKNGKDNLLNTLDFNFTTLQSGK</sequence>
<keyword evidence="4" id="KW-1185">Reference proteome</keyword>
<keyword evidence="2" id="KW-0732">Signal</keyword>
<feature type="region of interest" description="Disordered" evidence="1">
    <location>
        <begin position="215"/>
        <end position="237"/>
    </location>
</feature>
<feature type="compositionally biased region" description="Basic and acidic residues" evidence="1">
    <location>
        <begin position="218"/>
        <end position="237"/>
    </location>
</feature>